<sequence length="45" mass="4953">MQNEAAGVSSTSSFLTISIENFSKKREAAGESKDCFLELECCMCR</sequence>
<reference evidence="1" key="1">
    <citation type="submission" date="2018-06" db="EMBL/GenBank/DDBJ databases">
        <authorList>
            <person name="Zhirakovskaya E."/>
        </authorList>
    </citation>
    <scope>NUCLEOTIDE SEQUENCE</scope>
</reference>
<evidence type="ECO:0000313" key="1">
    <source>
        <dbReference type="EMBL" id="VAX04691.1"/>
    </source>
</evidence>
<accession>A0A3B1ASJ5</accession>
<organism evidence="1">
    <name type="scientific">hydrothermal vent metagenome</name>
    <dbReference type="NCBI Taxonomy" id="652676"/>
    <lineage>
        <taxon>unclassified sequences</taxon>
        <taxon>metagenomes</taxon>
        <taxon>ecological metagenomes</taxon>
    </lineage>
</organism>
<proteinExistence type="predicted"/>
<name>A0A3B1ASJ5_9ZZZZ</name>
<dbReference type="AlphaFoldDB" id="A0A3B1ASJ5"/>
<protein>
    <submittedName>
        <fullName evidence="1">Uncharacterized protein</fullName>
    </submittedName>
</protein>
<dbReference type="EMBL" id="UOFW01000104">
    <property type="protein sequence ID" value="VAX04691.1"/>
    <property type="molecule type" value="Genomic_DNA"/>
</dbReference>
<gene>
    <name evidence="1" type="ORF">MNBD_ALPHA03-586</name>
</gene>